<dbReference type="AlphaFoldDB" id="A0A6J4UVJ1"/>
<dbReference type="GO" id="GO:0016853">
    <property type="term" value="F:isomerase activity"/>
    <property type="evidence" value="ECO:0007669"/>
    <property type="project" value="UniProtKB-KW"/>
</dbReference>
<dbReference type="Pfam" id="PF01261">
    <property type="entry name" value="AP_endonuc_2"/>
    <property type="match status" value="1"/>
</dbReference>
<gene>
    <name evidence="2" type="ORF">AVDCRST_MAG88-1254</name>
</gene>
<dbReference type="InterPro" id="IPR050312">
    <property type="entry name" value="IolE/XylAMocC-like"/>
</dbReference>
<dbReference type="PANTHER" id="PTHR12110">
    <property type="entry name" value="HYDROXYPYRUVATE ISOMERASE"/>
    <property type="match status" value="1"/>
</dbReference>
<proteinExistence type="predicted"/>
<sequence>MYPALSPQAIRVRAETLEEAIDAARRGGFAGVEVDPREVADRVDRQGAEHVRGLFAAAGIRPAAWRFPVDWRGTEEVWRQGVDELPRLAEAAAAIGCTRTSSYVMPSADERPFEENWRFHVARFTPVASVLAEHGCALGLEFIGPKTLRDSRRYPFVHTMGGMLELAAAIGPNVGLLLDCWHWYTSHGTLDDLHALRPEQVVYVHVNDAPAGIPIDEQVDRVRALPGETGVIDIAGFLHALRAIGYDGPVTPEPFKEELRDLPCDNERLRVVGAAMAAIFRQAGLA</sequence>
<reference evidence="2" key="1">
    <citation type="submission" date="2020-02" db="EMBL/GenBank/DDBJ databases">
        <authorList>
            <person name="Meier V. D."/>
        </authorList>
    </citation>
    <scope>NUCLEOTIDE SEQUENCE</scope>
    <source>
        <strain evidence="2">AVDCRST_MAG88</strain>
    </source>
</reference>
<dbReference type="SUPFAM" id="SSF51658">
    <property type="entry name" value="Xylose isomerase-like"/>
    <property type="match status" value="1"/>
</dbReference>
<dbReference type="Gene3D" id="3.20.20.150">
    <property type="entry name" value="Divalent-metal-dependent TIM barrel enzymes"/>
    <property type="match status" value="1"/>
</dbReference>
<dbReference type="EMBL" id="CADCWM010000428">
    <property type="protein sequence ID" value="CAA9557853.1"/>
    <property type="molecule type" value="Genomic_DNA"/>
</dbReference>
<evidence type="ECO:0000259" key="1">
    <source>
        <dbReference type="Pfam" id="PF01261"/>
    </source>
</evidence>
<dbReference type="InterPro" id="IPR036237">
    <property type="entry name" value="Xyl_isomerase-like_sf"/>
</dbReference>
<dbReference type="InterPro" id="IPR013022">
    <property type="entry name" value="Xyl_isomerase-like_TIM-brl"/>
</dbReference>
<evidence type="ECO:0000313" key="2">
    <source>
        <dbReference type="EMBL" id="CAA9557853.1"/>
    </source>
</evidence>
<protein>
    <submittedName>
        <fullName evidence="2">Xylose isomerase domain protein TIM barrel</fullName>
    </submittedName>
</protein>
<organism evidence="2">
    <name type="scientific">uncultured Thermomicrobiales bacterium</name>
    <dbReference type="NCBI Taxonomy" id="1645740"/>
    <lineage>
        <taxon>Bacteria</taxon>
        <taxon>Pseudomonadati</taxon>
        <taxon>Thermomicrobiota</taxon>
        <taxon>Thermomicrobia</taxon>
        <taxon>Thermomicrobiales</taxon>
        <taxon>environmental samples</taxon>
    </lineage>
</organism>
<accession>A0A6J4UVJ1</accession>
<name>A0A6J4UVJ1_9BACT</name>
<dbReference type="PANTHER" id="PTHR12110:SF21">
    <property type="entry name" value="XYLOSE ISOMERASE-LIKE TIM BARREL DOMAIN-CONTAINING PROTEIN"/>
    <property type="match status" value="1"/>
</dbReference>
<feature type="domain" description="Xylose isomerase-like TIM barrel" evidence="1">
    <location>
        <begin position="21"/>
        <end position="261"/>
    </location>
</feature>
<keyword evidence="2" id="KW-0413">Isomerase</keyword>